<evidence type="ECO:0000256" key="8">
    <source>
        <dbReference type="ARBA" id="ARBA00023065"/>
    </source>
</evidence>
<evidence type="ECO:0000256" key="3">
    <source>
        <dbReference type="ARBA" id="ARBA00022448"/>
    </source>
</evidence>
<dbReference type="Pfam" id="PF00999">
    <property type="entry name" value="Na_H_Exchanger"/>
    <property type="match status" value="1"/>
</dbReference>
<proteinExistence type="inferred from homology"/>
<evidence type="ECO:0000256" key="5">
    <source>
        <dbReference type="ARBA" id="ARBA00022692"/>
    </source>
</evidence>
<feature type="transmembrane region" description="Helical" evidence="11">
    <location>
        <begin position="355"/>
        <end position="377"/>
    </location>
</feature>
<dbReference type="GO" id="GO:0016020">
    <property type="term" value="C:membrane"/>
    <property type="evidence" value="ECO:0007669"/>
    <property type="project" value="UniProtKB-SubCell"/>
</dbReference>
<name>A0A200HZ47_9ENTE</name>
<sequence>MEFIGILCLILVTTSLAAHICRRIGVPGVVGQLLVGLIVGAGGLNLIHSSELIHIFSEIGVILLMFLAGLESDIELLKKYFKPGMLVAVFGVIFPLLLGAGGGFIFKSTATEAFFFGVVLAATSVSISVEVLKELHAVNTKEGSTILGASVVDDILIVLVLSISLTFLGANQGNGGSLGLTLLKEFIYFGLIFLLVRWIAPYLMKLSERIYTTASVIIMSLIICLGMSYVADLVGLSSVIGAFFAGIAVGQTKVKEKVFLNVEAIGYAIFIPVFFVNIGLEVELASIIKQFPFITLFVVVAVISKLFGGYLGSKMAGFSNNSAWMVGAGMISRGEMALIVLQIGQTGGLIPEKYFAPMVITILISTLVSPLILKFFAKKVLKHA</sequence>
<keyword evidence="3" id="KW-0813">Transport</keyword>
<feature type="domain" description="Cation/H+ exchanger transmembrane" evidence="12">
    <location>
        <begin position="13"/>
        <end position="379"/>
    </location>
</feature>
<feature type="transmembrane region" description="Helical" evidence="11">
    <location>
        <begin position="323"/>
        <end position="343"/>
    </location>
</feature>
<keyword evidence="8" id="KW-0406">Ion transport</keyword>
<keyword evidence="6 11" id="KW-1133">Transmembrane helix</keyword>
<dbReference type="GO" id="GO:0006814">
    <property type="term" value="P:sodium ion transport"/>
    <property type="evidence" value="ECO:0007669"/>
    <property type="project" value="UniProtKB-KW"/>
</dbReference>
<evidence type="ECO:0000256" key="2">
    <source>
        <dbReference type="ARBA" id="ARBA00005551"/>
    </source>
</evidence>
<dbReference type="InterPro" id="IPR004771">
    <property type="entry name" value="K/H_exchanger"/>
</dbReference>
<protein>
    <recommendedName>
        <fullName evidence="12">Cation/H+ exchanger transmembrane domain-containing protein</fullName>
    </recommendedName>
</protein>
<dbReference type="RefSeq" id="WP_087663388.1">
    <property type="nucleotide sequence ID" value="NZ_NIBL01000002.1"/>
</dbReference>
<evidence type="ECO:0000256" key="10">
    <source>
        <dbReference type="ARBA" id="ARBA00023201"/>
    </source>
</evidence>
<feature type="transmembrane region" description="Helical" evidence="11">
    <location>
        <begin position="216"/>
        <end position="246"/>
    </location>
</feature>
<dbReference type="Gene3D" id="1.20.1530.20">
    <property type="match status" value="1"/>
</dbReference>
<organism evidence="13 14">
    <name type="scientific">Enterococcus cecorum</name>
    <dbReference type="NCBI Taxonomy" id="44008"/>
    <lineage>
        <taxon>Bacteria</taxon>
        <taxon>Bacillati</taxon>
        <taxon>Bacillota</taxon>
        <taxon>Bacilli</taxon>
        <taxon>Lactobacillales</taxon>
        <taxon>Enterococcaceae</taxon>
        <taxon>Enterococcus</taxon>
    </lineage>
</organism>
<feature type="transmembrane region" description="Helical" evidence="11">
    <location>
        <begin position="291"/>
        <end position="311"/>
    </location>
</feature>
<dbReference type="InterPro" id="IPR038770">
    <property type="entry name" value="Na+/solute_symporter_sf"/>
</dbReference>
<dbReference type="InterPro" id="IPR006153">
    <property type="entry name" value="Cation/H_exchanger_TM"/>
</dbReference>
<dbReference type="PANTHER" id="PTHR43562">
    <property type="entry name" value="NAPA-TYPE SODIUM/HYDROGEN ANTIPORTER"/>
    <property type="match status" value="1"/>
</dbReference>
<dbReference type="Proteomes" id="UP000196503">
    <property type="component" value="Unassembled WGS sequence"/>
</dbReference>
<dbReference type="GO" id="GO:0008324">
    <property type="term" value="F:monoatomic cation transmembrane transporter activity"/>
    <property type="evidence" value="ECO:0007669"/>
    <property type="project" value="InterPro"/>
</dbReference>
<feature type="transmembrane region" description="Helical" evidence="11">
    <location>
        <begin position="258"/>
        <end position="279"/>
    </location>
</feature>
<comment type="subcellular location">
    <subcellularLocation>
        <location evidence="1">Membrane</location>
        <topology evidence="1">Multi-pass membrane protein</topology>
    </subcellularLocation>
</comment>
<reference evidence="13 14" key="1">
    <citation type="submission" date="2017-05" db="EMBL/GenBank/DDBJ databases">
        <title>The Genome Sequence of Enterococcus faecium 2D5_DIV0622.</title>
        <authorList>
            <consortium name="The Broad Institute Genomics Platform"/>
            <consortium name="The Broad Institute Genomic Center for Infectious Diseases"/>
            <person name="Earl A."/>
            <person name="Manson A."/>
            <person name="Schwartman J."/>
            <person name="Gilmore M."/>
            <person name="Abouelleil A."/>
            <person name="Cao P."/>
            <person name="Chapman S."/>
            <person name="Cusick C."/>
            <person name="Shea T."/>
            <person name="Young S."/>
            <person name="Neafsey D."/>
            <person name="Nusbaum C."/>
            <person name="Birren B."/>
        </authorList>
    </citation>
    <scope>NUCLEOTIDE SEQUENCE [LARGE SCALE GENOMIC DNA]</scope>
    <source>
        <strain evidence="13 14">2D5_DIV0622</strain>
    </source>
</reference>
<dbReference type="NCBIfam" id="TIGR00932">
    <property type="entry name" value="2a37"/>
    <property type="match status" value="1"/>
</dbReference>
<comment type="similarity">
    <text evidence="2">Belongs to the monovalent cation:proton antiporter 2 (CPA2) transporter (TC 2.A.37) family.</text>
</comment>
<feature type="transmembrane region" description="Helical" evidence="11">
    <location>
        <begin position="186"/>
        <end position="204"/>
    </location>
</feature>
<evidence type="ECO:0000256" key="11">
    <source>
        <dbReference type="SAM" id="Phobius"/>
    </source>
</evidence>
<dbReference type="AlphaFoldDB" id="A0A200HZ47"/>
<feature type="transmembrane region" description="Helical" evidence="11">
    <location>
        <begin position="85"/>
        <end position="106"/>
    </location>
</feature>
<feature type="transmembrane region" description="Helical" evidence="11">
    <location>
        <begin position="27"/>
        <end position="47"/>
    </location>
</feature>
<dbReference type="EMBL" id="NIBL01000002">
    <property type="protein sequence ID" value="OUZ18076.1"/>
    <property type="molecule type" value="Genomic_DNA"/>
</dbReference>
<evidence type="ECO:0000259" key="12">
    <source>
        <dbReference type="Pfam" id="PF00999"/>
    </source>
</evidence>
<comment type="caution">
    <text evidence="13">The sequence shown here is derived from an EMBL/GenBank/DDBJ whole genome shotgun (WGS) entry which is preliminary data.</text>
</comment>
<evidence type="ECO:0000256" key="6">
    <source>
        <dbReference type="ARBA" id="ARBA00022989"/>
    </source>
</evidence>
<evidence type="ECO:0000256" key="4">
    <source>
        <dbReference type="ARBA" id="ARBA00022449"/>
    </source>
</evidence>
<evidence type="ECO:0000256" key="1">
    <source>
        <dbReference type="ARBA" id="ARBA00004141"/>
    </source>
</evidence>
<feature type="transmembrane region" description="Helical" evidence="11">
    <location>
        <begin position="113"/>
        <end position="132"/>
    </location>
</feature>
<keyword evidence="7" id="KW-0915">Sodium</keyword>
<gene>
    <name evidence="13" type="ORF">A5869_001558</name>
</gene>
<dbReference type="PANTHER" id="PTHR43562:SF3">
    <property type="entry name" value="SODIUM ION_PROTON EXCHANGER (EUROFUNG)"/>
    <property type="match status" value="1"/>
</dbReference>
<feature type="transmembrane region" description="Helical" evidence="11">
    <location>
        <begin position="52"/>
        <end position="70"/>
    </location>
</feature>
<dbReference type="GO" id="GO:0015297">
    <property type="term" value="F:antiporter activity"/>
    <property type="evidence" value="ECO:0007669"/>
    <property type="project" value="UniProtKB-KW"/>
</dbReference>
<accession>A0A200HZ47</accession>
<keyword evidence="4" id="KW-0050">Antiport</keyword>
<evidence type="ECO:0000256" key="9">
    <source>
        <dbReference type="ARBA" id="ARBA00023136"/>
    </source>
</evidence>
<keyword evidence="10" id="KW-0739">Sodium transport</keyword>
<evidence type="ECO:0000256" key="7">
    <source>
        <dbReference type="ARBA" id="ARBA00023053"/>
    </source>
</evidence>
<dbReference type="GO" id="GO:1902600">
    <property type="term" value="P:proton transmembrane transport"/>
    <property type="evidence" value="ECO:0007669"/>
    <property type="project" value="InterPro"/>
</dbReference>
<evidence type="ECO:0000313" key="14">
    <source>
        <dbReference type="Proteomes" id="UP000196503"/>
    </source>
</evidence>
<evidence type="ECO:0000313" key="13">
    <source>
        <dbReference type="EMBL" id="OUZ18076.1"/>
    </source>
</evidence>
<keyword evidence="5 11" id="KW-0812">Transmembrane</keyword>
<keyword evidence="9 11" id="KW-0472">Membrane</keyword>
<feature type="transmembrane region" description="Helical" evidence="11">
    <location>
        <begin position="144"/>
        <end position="165"/>
    </location>
</feature>